<accession>A0A026VUU8</accession>
<dbReference type="STRING" id="2015173.A0A026VUU8"/>
<dbReference type="AlphaFoldDB" id="A0A026VUU8"/>
<keyword evidence="2" id="KW-1185">Reference proteome</keyword>
<protein>
    <submittedName>
        <fullName evidence="1">Uncharacterized protein</fullName>
    </submittedName>
</protein>
<organism evidence="1 2">
    <name type="scientific">Ooceraea biroi</name>
    <name type="common">Clonal raider ant</name>
    <name type="synonym">Cerapachys biroi</name>
    <dbReference type="NCBI Taxonomy" id="2015173"/>
    <lineage>
        <taxon>Eukaryota</taxon>
        <taxon>Metazoa</taxon>
        <taxon>Ecdysozoa</taxon>
        <taxon>Arthropoda</taxon>
        <taxon>Hexapoda</taxon>
        <taxon>Insecta</taxon>
        <taxon>Pterygota</taxon>
        <taxon>Neoptera</taxon>
        <taxon>Endopterygota</taxon>
        <taxon>Hymenoptera</taxon>
        <taxon>Apocrita</taxon>
        <taxon>Aculeata</taxon>
        <taxon>Formicoidea</taxon>
        <taxon>Formicidae</taxon>
        <taxon>Dorylinae</taxon>
        <taxon>Ooceraea</taxon>
    </lineage>
</organism>
<dbReference type="EMBL" id="KK107804">
    <property type="protein sequence ID" value="EZA47563.1"/>
    <property type="molecule type" value="Genomic_DNA"/>
</dbReference>
<dbReference type="Proteomes" id="UP000053097">
    <property type="component" value="Unassembled WGS sequence"/>
</dbReference>
<reference evidence="1 2" key="1">
    <citation type="journal article" date="2014" name="Curr. Biol.">
        <title>The genome of the clonal raider ant Cerapachys biroi.</title>
        <authorList>
            <person name="Oxley P.R."/>
            <person name="Ji L."/>
            <person name="Fetter-Pruneda I."/>
            <person name="McKenzie S.K."/>
            <person name="Li C."/>
            <person name="Hu H."/>
            <person name="Zhang G."/>
            <person name="Kronauer D.J."/>
        </authorList>
    </citation>
    <scope>NUCLEOTIDE SEQUENCE [LARGE SCALE GENOMIC DNA]</scope>
</reference>
<sequence>FVQFLVVSDRKLQVTGDDPGLLVVAGRVASQFQYLSGEVFHDRGQINRSTSADSLGVVSLPQQSVNPAHGELQSRPVRARLRLSLNFAAFAASRHLRSINTETLTVREARELWQPSNGAVLLYATRVARRHQ</sequence>
<proteinExistence type="predicted"/>
<feature type="non-terminal residue" evidence="1">
    <location>
        <position position="1"/>
    </location>
</feature>
<evidence type="ECO:0000313" key="1">
    <source>
        <dbReference type="EMBL" id="EZA47563.1"/>
    </source>
</evidence>
<evidence type="ECO:0000313" key="2">
    <source>
        <dbReference type="Proteomes" id="UP000053097"/>
    </source>
</evidence>
<name>A0A026VUU8_OOCBI</name>
<gene>
    <name evidence="1" type="ORF">X777_15629</name>
</gene>